<organism evidence="2 3">
    <name type="scientific">Psychrobacter urativorans</name>
    <dbReference type="NCBI Taxonomy" id="45610"/>
    <lineage>
        <taxon>Bacteria</taxon>
        <taxon>Pseudomonadati</taxon>
        <taxon>Pseudomonadota</taxon>
        <taxon>Gammaproteobacteria</taxon>
        <taxon>Moraxellales</taxon>
        <taxon>Moraxellaceae</taxon>
        <taxon>Psychrobacter</taxon>
    </lineage>
</organism>
<sequence>MTVVYTQSQVDAIGAKIGGAIKKVRDNINITDQNTGQALNIWTGTQAQYDAIALKNPNVLYVVKP</sequence>
<evidence type="ECO:0000313" key="2">
    <source>
        <dbReference type="EMBL" id="ALF60314.1"/>
    </source>
</evidence>
<evidence type="ECO:0000259" key="1">
    <source>
        <dbReference type="Pfam" id="PF24243"/>
    </source>
</evidence>
<name>A0A0M4U7R1_9GAMM</name>
<dbReference type="Proteomes" id="UP000059847">
    <property type="component" value="Chromosome"/>
</dbReference>
<protein>
    <recommendedName>
        <fullName evidence="1">Minor tail protein gp31 C-terminal domain-containing protein</fullName>
    </recommendedName>
</protein>
<dbReference type="RefSeq" id="WP_062535585.1">
    <property type="nucleotide sequence ID" value="NZ_CP012678.1"/>
</dbReference>
<dbReference type="InterPro" id="IPR056923">
    <property type="entry name" value="Minor_tail_gp31_C"/>
</dbReference>
<reference evidence="2 3" key="1">
    <citation type="submission" date="2015-09" db="EMBL/GenBank/DDBJ databases">
        <title>Complete genome of Psychrobacter urativorans R10.10B.</title>
        <authorList>
            <person name="See-Too W.S."/>
            <person name="Chan K.G."/>
        </authorList>
    </citation>
    <scope>NUCLEOTIDE SEQUENCE [LARGE SCALE GENOMIC DNA]</scope>
    <source>
        <strain evidence="2 3">R10.10B</strain>
    </source>
</reference>
<gene>
    <name evidence="2" type="ORF">AOC03_09915</name>
</gene>
<dbReference type="AlphaFoldDB" id="A0A0M4U7R1"/>
<proteinExistence type="predicted"/>
<dbReference type="EMBL" id="CP012678">
    <property type="protein sequence ID" value="ALF60314.1"/>
    <property type="molecule type" value="Genomic_DNA"/>
</dbReference>
<dbReference type="KEGG" id="pur:AOC03_09915"/>
<accession>A0A0M4U7R1</accession>
<dbReference type="STRING" id="45610.AOC03_09915"/>
<keyword evidence="3" id="KW-1185">Reference proteome</keyword>
<dbReference type="Pfam" id="PF24243">
    <property type="entry name" value="Phage_tail_C"/>
    <property type="match status" value="1"/>
</dbReference>
<evidence type="ECO:0000313" key="3">
    <source>
        <dbReference type="Proteomes" id="UP000059847"/>
    </source>
</evidence>
<feature type="domain" description="Minor tail protein gp31 C-terminal" evidence="1">
    <location>
        <begin position="39"/>
        <end position="63"/>
    </location>
</feature>